<sequence length="63" mass="7221">MDKLKHYKFINSETGNVIYFLSLPESSSANDNELERMRIKIAADNDIYIGSVYFVLDDENSAD</sequence>
<comment type="caution">
    <text evidence="1">The sequence shown here is derived from an EMBL/GenBank/DDBJ whole genome shotgun (WGS) entry which is preliminary data.</text>
</comment>
<dbReference type="RefSeq" id="WP_106290528.1">
    <property type="nucleotide sequence ID" value="NZ_PVTH01000001.1"/>
</dbReference>
<dbReference type="Proteomes" id="UP000238034">
    <property type="component" value="Unassembled WGS sequence"/>
</dbReference>
<keyword evidence="2" id="KW-1185">Reference proteome</keyword>
<dbReference type="AlphaFoldDB" id="A0A2T0UBG4"/>
<evidence type="ECO:0000313" key="1">
    <source>
        <dbReference type="EMBL" id="PRY55253.1"/>
    </source>
</evidence>
<accession>A0A2T0UBG4</accession>
<gene>
    <name evidence="1" type="ORF">B0I27_101222</name>
</gene>
<protein>
    <submittedName>
        <fullName evidence="1">Uncharacterized protein</fullName>
    </submittedName>
</protein>
<dbReference type="OrthoDB" id="798560at2"/>
<organism evidence="1 2">
    <name type="scientific">Arcticibacter pallidicorallinus</name>
    <dbReference type="NCBI Taxonomy" id="1259464"/>
    <lineage>
        <taxon>Bacteria</taxon>
        <taxon>Pseudomonadati</taxon>
        <taxon>Bacteroidota</taxon>
        <taxon>Sphingobacteriia</taxon>
        <taxon>Sphingobacteriales</taxon>
        <taxon>Sphingobacteriaceae</taxon>
        <taxon>Arcticibacter</taxon>
    </lineage>
</organism>
<reference evidence="1 2" key="1">
    <citation type="submission" date="2018-03" db="EMBL/GenBank/DDBJ databases">
        <title>Genomic Encyclopedia of Type Strains, Phase III (KMG-III): the genomes of soil and plant-associated and newly described type strains.</title>
        <authorList>
            <person name="Whitman W."/>
        </authorList>
    </citation>
    <scope>NUCLEOTIDE SEQUENCE [LARGE SCALE GENOMIC DNA]</scope>
    <source>
        <strain evidence="1 2">CGMCC 1.9313</strain>
    </source>
</reference>
<proteinExistence type="predicted"/>
<name>A0A2T0UBG4_9SPHI</name>
<evidence type="ECO:0000313" key="2">
    <source>
        <dbReference type="Proteomes" id="UP000238034"/>
    </source>
</evidence>
<dbReference type="EMBL" id="PVTH01000001">
    <property type="protein sequence ID" value="PRY55253.1"/>
    <property type="molecule type" value="Genomic_DNA"/>
</dbReference>